<dbReference type="PANTHER" id="PTHR15114">
    <property type="entry name" value="REPLICATION PROTEIN A3"/>
    <property type="match status" value="1"/>
</dbReference>
<dbReference type="Pfam" id="PF08661">
    <property type="entry name" value="Rep_fac-A_3"/>
    <property type="match status" value="1"/>
</dbReference>
<keyword evidence="3" id="KW-0539">Nucleus</keyword>
<dbReference type="STRING" id="5217.A0A4Q1BNS7"/>
<accession>A0A4Q1BNS7</accession>
<dbReference type="GO" id="GO:0000724">
    <property type="term" value="P:double-strand break repair via homologous recombination"/>
    <property type="evidence" value="ECO:0007669"/>
    <property type="project" value="TreeGrafter"/>
</dbReference>
<dbReference type="InParanoid" id="A0A4Q1BNS7"/>
<comment type="subcellular location">
    <subcellularLocation>
        <location evidence="1">Nucleus</location>
    </subcellularLocation>
</comment>
<reference evidence="4 5" key="1">
    <citation type="submission" date="2016-06" db="EMBL/GenBank/DDBJ databases">
        <title>Evolution of pathogenesis and genome organization in the Tremellales.</title>
        <authorList>
            <person name="Cuomo C."/>
            <person name="Litvintseva A."/>
            <person name="Heitman J."/>
            <person name="Chen Y."/>
            <person name="Sun S."/>
            <person name="Springer D."/>
            <person name="Dromer F."/>
            <person name="Young S."/>
            <person name="Zeng Q."/>
            <person name="Chapman S."/>
            <person name="Gujja S."/>
            <person name="Saif S."/>
            <person name="Birren B."/>
        </authorList>
    </citation>
    <scope>NUCLEOTIDE SEQUENCE [LARGE SCALE GENOMIC DNA]</scope>
    <source>
        <strain evidence="4 5">ATCC 28783</strain>
    </source>
</reference>
<evidence type="ECO:0000256" key="1">
    <source>
        <dbReference type="ARBA" id="ARBA00004123"/>
    </source>
</evidence>
<evidence type="ECO:0000313" key="5">
    <source>
        <dbReference type="Proteomes" id="UP000289152"/>
    </source>
</evidence>
<organism evidence="4 5">
    <name type="scientific">Tremella mesenterica</name>
    <name type="common">Jelly fungus</name>
    <dbReference type="NCBI Taxonomy" id="5217"/>
    <lineage>
        <taxon>Eukaryota</taxon>
        <taxon>Fungi</taxon>
        <taxon>Dikarya</taxon>
        <taxon>Basidiomycota</taxon>
        <taxon>Agaricomycotina</taxon>
        <taxon>Tremellomycetes</taxon>
        <taxon>Tremellales</taxon>
        <taxon>Tremellaceae</taxon>
        <taxon>Tremella</taxon>
    </lineage>
</organism>
<dbReference type="GO" id="GO:0006298">
    <property type="term" value="P:mismatch repair"/>
    <property type="evidence" value="ECO:0007669"/>
    <property type="project" value="TreeGrafter"/>
</dbReference>
<dbReference type="GO" id="GO:0006289">
    <property type="term" value="P:nucleotide-excision repair"/>
    <property type="evidence" value="ECO:0007669"/>
    <property type="project" value="TreeGrafter"/>
</dbReference>
<name>A0A4Q1BNS7_TREME</name>
<dbReference type="GO" id="GO:0006284">
    <property type="term" value="P:base-excision repair"/>
    <property type="evidence" value="ECO:0007669"/>
    <property type="project" value="TreeGrafter"/>
</dbReference>
<evidence type="ECO:0000256" key="2">
    <source>
        <dbReference type="ARBA" id="ARBA00009761"/>
    </source>
</evidence>
<dbReference type="PANTHER" id="PTHR15114:SF1">
    <property type="entry name" value="REPLICATION PROTEIN A 14 KDA SUBUNIT"/>
    <property type="match status" value="1"/>
</dbReference>
<comment type="caution">
    <text evidence="4">The sequence shown here is derived from an EMBL/GenBank/DDBJ whole genome shotgun (WGS) entry which is preliminary data.</text>
</comment>
<dbReference type="VEuPathDB" id="FungiDB:TREMEDRAFT_62334"/>
<keyword evidence="5" id="KW-1185">Reference proteome</keyword>
<dbReference type="CDD" id="cd04479">
    <property type="entry name" value="RPA3"/>
    <property type="match status" value="1"/>
</dbReference>
<evidence type="ECO:0008006" key="6">
    <source>
        <dbReference type="Google" id="ProtNLM"/>
    </source>
</evidence>
<dbReference type="GO" id="GO:0003697">
    <property type="term" value="F:single-stranded DNA binding"/>
    <property type="evidence" value="ECO:0007669"/>
    <property type="project" value="TreeGrafter"/>
</dbReference>
<dbReference type="InterPro" id="IPR012340">
    <property type="entry name" value="NA-bd_OB-fold"/>
</dbReference>
<dbReference type="AlphaFoldDB" id="A0A4Q1BNS7"/>
<sequence length="108" mass="11520">MSRLGPEPRINSRLLSQFKGQTVRLTVKVVKLNGDTATVEASDGGPIGVVLPRDIHIEDPFVELIALVKDDLSVRALTNINLGKNIDMKAVDALVTLSNSSKGVGVLC</sequence>
<dbReference type="GO" id="GO:0006260">
    <property type="term" value="P:DNA replication"/>
    <property type="evidence" value="ECO:0007669"/>
    <property type="project" value="InterPro"/>
</dbReference>
<dbReference type="Gene3D" id="2.40.50.140">
    <property type="entry name" value="Nucleic acid-binding proteins"/>
    <property type="match status" value="1"/>
</dbReference>
<dbReference type="EMBL" id="SDIL01000030">
    <property type="protein sequence ID" value="RXK39519.1"/>
    <property type="molecule type" value="Genomic_DNA"/>
</dbReference>
<dbReference type="SUPFAM" id="SSF50249">
    <property type="entry name" value="Nucleic acid-binding proteins"/>
    <property type="match status" value="1"/>
</dbReference>
<proteinExistence type="inferred from homology"/>
<dbReference type="FunCoup" id="A0A4Q1BNS7">
    <property type="interactions" value="71"/>
</dbReference>
<comment type="similarity">
    <text evidence="2">Belongs to the replication factor A protein 3 family.</text>
</comment>
<evidence type="ECO:0000313" key="4">
    <source>
        <dbReference type="EMBL" id="RXK39519.1"/>
    </source>
</evidence>
<dbReference type="OrthoDB" id="188186at2759"/>
<evidence type="ECO:0000256" key="3">
    <source>
        <dbReference type="ARBA" id="ARBA00023242"/>
    </source>
</evidence>
<gene>
    <name evidence="4" type="ORF">M231_03188</name>
</gene>
<dbReference type="InterPro" id="IPR013970">
    <property type="entry name" value="Rfa2"/>
</dbReference>
<dbReference type="GO" id="GO:0005662">
    <property type="term" value="C:DNA replication factor A complex"/>
    <property type="evidence" value="ECO:0007669"/>
    <property type="project" value="TreeGrafter"/>
</dbReference>
<protein>
    <recommendedName>
        <fullName evidence="6">Replication factor A3</fullName>
    </recommendedName>
</protein>
<dbReference type="Proteomes" id="UP000289152">
    <property type="component" value="Unassembled WGS sequence"/>
</dbReference>
<dbReference type="GO" id="GO:0003684">
    <property type="term" value="F:damaged DNA binding"/>
    <property type="evidence" value="ECO:0007669"/>
    <property type="project" value="TreeGrafter"/>
</dbReference>
<dbReference type="GO" id="GO:0035861">
    <property type="term" value="C:site of double-strand break"/>
    <property type="evidence" value="ECO:0007669"/>
    <property type="project" value="TreeGrafter"/>
</dbReference>